<dbReference type="AlphaFoldDB" id="A0A917F806"/>
<dbReference type="PROSITE" id="PS51257">
    <property type="entry name" value="PROKAR_LIPOPROTEIN"/>
    <property type="match status" value="1"/>
</dbReference>
<sequence length="174" mass="18096">MRGRVLGAAALAAALAIGTTACGGGNPKPAPASDSSPSNDASGDTGQAEAVRTARLWIDALNASSESLDASSLRKLSTRTCEACGSIADYITQIGSQGGKITGGEWLDPKFTVRRASNDFVVRADILVKPQQIRESRSSAAKQFPGGADTPKQFTVTRSGGKWLVSKLEQEDTL</sequence>
<keyword evidence="4" id="KW-1185">Reference proteome</keyword>
<keyword evidence="2" id="KW-0732">Signal</keyword>
<dbReference type="EMBL" id="BMKQ01000001">
    <property type="protein sequence ID" value="GGF55567.1"/>
    <property type="molecule type" value="Genomic_DNA"/>
</dbReference>
<name>A0A917F806_9ACTN</name>
<evidence type="ECO:0000256" key="1">
    <source>
        <dbReference type="SAM" id="MobiDB-lite"/>
    </source>
</evidence>
<evidence type="ECO:0008006" key="5">
    <source>
        <dbReference type="Google" id="ProtNLM"/>
    </source>
</evidence>
<organism evidence="3 4">
    <name type="scientific">Marmoricola endophyticus</name>
    <dbReference type="NCBI Taxonomy" id="2040280"/>
    <lineage>
        <taxon>Bacteria</taxon>
        <taxon>Bacillati</taxon>
        <taxon>Actinomycetota</taxon>
        <taxon>Actinomycetes</taxon>
        <taxon>Propionibacteriales</taxon>
        <taxon>Nocardioidaceae</taxon>
        <taxon>Marmoricola</taxon>
    </lineage>
</organism>
<dbReference type="RefSeq" id="WP_188780663.1">
    <property type="nucleotide sequence ID" value="NZ_BMKQ01000001.1"/>
</dbReference>
<gene>
    <name evidence="3" type="ORF">GCM10011519_31840</name>
</gene>
<dbReference type="Proteomes" id="UP000649179">
    <property type="component" value="Unassembled WGS sequence"/>
</dbReference>
<evidence type="ECO:0000313" key="4">
    <source>
        <dbReference type="Proteomes" id="UP000649179"/>
    </source>
</evidence>
<feature type="region of interest" description="Disordered" evidence="1">
    <location>
        <begin position="25"/>
        <end position="48"/>
    </location>
</feature>
<evidence type="ECO:0000313" key="3">
    <source>
        <dbReference type="EMBL" id="GGF55567.1"/>
    </source>
</evidence>
<reference evidence="3" key="2">
    <citation type="submission" date="2020-09" db="EMBL/GenBank/DDBJ databases">
        <authorList>
            <person name="Sun Q."/>
            <person name="Zhou Y."/>
        </authorList>
    </citation>
    <scope>NUCLEOTIDE SEQUENCE</scope>
    <source>
        <strain evidence="3">CGMCC 1.16067</strain>
    </source>
</reference>
<feature type="chain" id="PRO_5038865436" description="Lipoprotein" evidence="2">
    <location>
        <begin position="24"/>
        <end position="174"/>
    </location>
</feature>
<evidence type="ECO:0000256" key="2">
    <source>
        <dbReference type="SAM" id="SignalP"/>
    </source>
</evidence>
<protein>
    <recommendedName>
        <fullName evidence="5">Lipoprotein</fullName>
    </recommendedName>
</protein>
<reference evidence="3" key="1">
    <citation type="journal article" date="2014" name="Int. J. Syst. Evol. Microbiol.">
        <title>Complete genome sequence of Corynebacterium casei LMG S-19264T (=DSM 44701T), isolated from a smear-ripened cheese.</title>
        <authorList>
            <consortium name="US DOE Joint Genome Institute (JGI-PGF)"/>
            <person name="Walter F."/>
            <person name="Albersmeier A."/>
            <person name="Kalinowski J."/>
            <person name="Ruckert C."/>
        </authorList>
    </citation>
    <scope>NUCLEOTIDE SEQUENCE</scope>
    <source>
        <strain evidence="3">CGMCC 1.16067</strain>
    </source>
</reference>
<proteinExistence type="predicted"/>
<feature type="signal peptide" evidence="2">
    <location>
        <begin position="1"/>
        <end position="23"/>
    </location>
</feature>
<feature type="compositionally biased region" description="Low complexity" evidence="1">
    <location>
        <begin position="31"/>
        <end position="44"/>
    </location>
</feature>
<comment type="caution">
    <text evidence="3">The sequence shown here is derived from an EMBL/GenBank/DDBJ whole genome shotgun (WGS) entry which is preliminary data.</text>
</comment>
<accession>A0A917F806</accession>